<evidence type="ECO:0000256" key="2">
    <source>
        <dbReference type="SAM" id="Phobius"/>
    </source>
</evidence>
<evidence type="ECO:0000256" key="1">
    <source>
        <dbReference type="SAM" id="MobiDB-lite"/>
    </source>
</evidence>
<evidence type="ECO:0000313" key="6">
    <source>
        <dbReference type="Proteomes" id="UP000282125"/>
    </source>
</evidence>
<dbReference type="SUPFAM" id="SSF52540">
    <property type="entry name" value="P-loop containing nucleoside triphosphate hydrolases"/>
    <property type="match status" value="1"/>
</dbReference>
<dbReference type="InterPro" id="IPR022458">
    <property type="entry name" value="Conjugative_coupling_TraG/TraD"/>
</dbReference>
<keyword evidence="2" id="KW-0472">Membrane</keyword>
<dbReference type="InterPro" id="IPR027417">
    <property type="entry name" value="P-loop_NTPase"/>
</dbReference>
<dbReference type="InterPro" id="IPR002789">
    <property type="entry name" value="HerA_central"/>
</dbReference>
<gene>
    <name evidence="5" type="ORF">EG244_10240</name>
</gene>
<keyword evidence="6" id="KW-1185">Reference proteome</keyword>
<feature type="transmembrane region" description="Helical" evidence="2">
    <location>
        <begin position="15"/>
        <end position="38"/>
    </location>
</feature>
<dbReference type="PANTHER" id="PTHR30121:SF6">
    <property type="entry name" value="SLR6007 PROTEIN"/>
    <property type="match status" value="1"/>
</dbReference>
<dbReference type="Pfam" id="PF12696">
    <property type="entry name" value="TraG-D_C"/>
    <property type="match status" value="1"/>
</dbReference>
<keyword evidence="2" id="KW-1133">Transmembrane helix</keyword>
<feature type="domain" description="TraD/TraG TraM recognition site" evidence="4">
    <location>
        <begin position="460"/>
        <end position="573"/>
    </location>
</feature>
<name>A0A3P3DKM2_9RHOB</name>
<feature type="domain" description="Helicase HerA central" evidence="3">
    <location>
        <begin position="142"/>
        <end position="190"/>
    </location>
</feature>
<evidence type="ECO:0000259" key="4">
    <source>
        <dbReference type="Pfam" id="PF12696"/>
    </source>
</evidence>
<dbReference type="Pfam" id="PF01935">
    <property type="entry name" value="DUF87"/>
    <property type="match status" value="1"/>
</dbReference>
<comment type="caution">
    <text evidence="5">The sequence shown here is derived from an EMBL/GenBank/DDBJ whole genome shotgun (WGS) entry which is preliminary data.</text>
</comment>
<reference evidence="5 6" key="1">
    <citation type="submission" date="2018-11" db="EMBL/GenBank/DDBJ databases">
        <title>Gemmobacter sp. nov., YIM 102744-1 draft genome.</title>
        <authorList>
            <person name="Li G."/>
            <person name="Jiang Y."/>
        </authorList>
    </citation>
    <scope>NUCLEOTIDE SEQUENCE [LARGE SCALE GENOMIC DNA]</scope>
    <source>
        <strain evidence="5 6">YIM 102744-1</strain>
    </source>
</reference>
<dbReference type="OrthoDB" id="9806951at2"/>
<dbReference type="EMBL" id="RRAZ01000013">
    <property type="protein sequence ID" value="RRH74454.1"/>
    <property type="molecule type" value="Genomic_DNA"/>
</dbReference>
<dbReference type="Gene3D" id="3.40.50.300">
    <property type="entry name" value="P-loop containing nucleotide triphosphate hydrolases"/>
    <property type="match status" value="2"/>
</dbReference>
<sequence>MKQTYETDYRPNYELYLALSWGGCGILCAILMHLVSGFSLKTTLIMTSVFFVVALYQATFARIRFKRLVKLERQEQNFLSLDEMQEKLSDDSLFLGHGFEWTATHAQQVSDLYRDPERLGEIKQRRKGATFLHGVGAANEKPVYLLDNESKGHVHIIGTTGAGKTRLFDLIATQSIMRGEPLIILDPKGDRELKNNAQATYRRLGRDRDFTFFHPAFVDESAAINPLASRQRGSELASRLAAIIPSSASGDVFKQFSQNALMGIFYAVEISGTNPTIMDVQRALSEGFAPLCIRALQGWAYSNGPAMEKGMRDAMNVRGKGGKLPPDSMRAELGARYYQEQSALDTSLSSAEMNNLISLLLHDPGHFKKMVASLVPVVGKLCAGPLATLFSPDPSAGRLPKSGKVASLEQVIQTGGGLYIGLDTLSDPDVGRAMGQMVLADLASLAGKFYNFGRSNARFVNILVDEASEITNEQLIQLLNKGRGAGMRLFVATQTLADYEARTGSAAMASQLLGNMNSTIMLRTIDVDTQERLAKRLPEVPISYVMKTTATSLGDTTITGAFSLNHGERLMQEDKPIVAPQSFGDLSDLEYFAVFAKGNLIKGRLPILAPPDEGYHAPRAEQYALHTLNQHYDYEDDASGSAAVRADAEEKPEPPPVLDLKDEVPIPPVPPGRRRMIPFARWVEILPGFRPSDKIYEPDAPKGRSYAGFWVIRPDQAARFSATLVATPSVNVTPSMSKGNWFAPFRRRHVLAAA</sequence>
<feature type="transmembrane region" description="Helical" evidence="2">
    <location>
        <begin position="44"/>
        <end position="63"/>
    </location>
</feature>
<organism evidence="5 6">
    <name type="scientific">Falsigemmobacter faecalis</name>
    <dbReference type="NCBI Taxonomy" id="2488730"/>
    <lineage>
        <taxon>Bacteria</taxon>
        <taxon>Pseudomonadati</taxon>
        <taxon>Pseudomonadota</taxon>
        <taxon>Alphaproteobacteria</taxon>
        <taxon>Rhodobacterales</taxon>
        <taxon>Paracoccaceae</taxon>
        <taxon>Falsigemmobacter</taxon>
    </lineage>
</organism>
<feature type="compositionally biased region" description="Basic and acidic residues" evidence="1">
    <location>
        <begin position="646"/>
        <end position="664"/>
    </location>
</feature>
<feature type="region of interest" description="Disordered" evidence="1">
    <location>
        <begin position="638"/>
        <end position="665"/>
    </location>
</feature>
<dbReference type="CDD" id="cd01127">
    <property type="entry name" value="TrwB_TraG_TraD_VirD4"/>
    <property type="match status" value="2"/>
</dbReference>
<keyword evidence="2" id="KW-0812">Transmembrane</keyword>
<proteinExistence type="predicted"/>
<dbReference type="InterPro" id="IPR032689">
    <property type="entry name" value="TraG-D_C"/>
</dbReference>
<evidence type="ECO:0000259" key="3">
    <source>
        <dbReference type="Pfam" id="PF01935"/>
    </source>
</evidence>
<accession>A0A3P3DKM2</accession>
<dbReference type="InterPro" id="IPR051162">
    <property type="entry name" value="T4SS_component"/>
</dbReference>
<dbReference type="PANTHER" id="PTHR30121">
    <property type="entry name" value="UNCHARACTERIZED PROTEIN YJGR-RELATED"/>
    <property type="match status" value="1"/>
</dbReference>
<dbReference type="AlphaFoldDB" id="A0A3P3DKM2"/>
<evidence type="ECO:0000313" key="5">
    <source>
        <dbReference type="EMBL" id="RRH74454.1"/>
    </source>
</evidence>
<dbReference type="Proteomes" id="UP000282125">
    <property type="component" value="Unassembled WGS sequence"/>
</dbReference>
<protein>
    <submittedName>
        <fullName evidence="5">Conjugal transfer protein</fullName>
    </submittedName>
</protein>
<dbReference type="NCBIfam" id="TIGR03743">
    <property type="entry name" value="SXT_TraD"/>
    <property type="match status" value="1"/>
</dbReference>